<dbReference type="SUPFAM" id="SSF46689">
    <property type="entry name" value="Homeodomain-like"/>
    <property type="match status" value="1"/>
</dbReference>
<protein>
    <submittedName>
        <fullName evidence="4">Transcriptional regulator, TetR family</fullName>
    </submittedName>
</protein>
<dbReference type="InterPro" id="IPR001647">
    <property type="entry name" value="HTH_TetR"/>
</dbReference>
<dbReference type="OrthoDB" id="3210235at2"/>
<evidence type="ECO:0000259" key="3">
    <source>
        <dbReference type="PROSITE" id="PS50977"/>
    </source>
</evidence>
<evidence type="ECO:0000256" key="2">
    <source>
        <dbReference type="PROSITE-ProRule" id="PRU00335"/>
    </source>
</evidence>
<reference evidence="4 5" key="1">
    <citation type="submission" date="2016-10" db="EMBL/GenBank/DDBJ databases">
        <authorList>
            <person name="de Groot N.N."/>
        </authorList>
    </citation>
    <scope>NUCLEOTIDE SEQUENCE [LARGE SCALE GENOMIC DNA]</scope>
    <source>
        <strain evidence="4 5">CGMCC 4.3491</strain>
    </source>
</reference>
<sequence>MILEAATAEFSAHGYDAVSMRAVARRAGVDPALLHHYFDDKAALFTESIGAPVRPDRVLAEVLRGPRDQVGEALVRILLTTLDSEPAQGRVLGIIATALRQPFAAGILRQFLVREVLHQVAQEFGDDAGDDGELRATLAASQIVGLIVARYGLRVEPLASAPVDELVRRVGPVIQWHLAGDPEGIAARTDD</sequence>
<dbReference type="SUPFAM" id="SSF48498">
    <property type="entry name" value="Tetracyclin repressor-like, C-terminal domain"/>
    <property type="match status" value="1"/>
</dbReference>
<dbReference type="InterPro" id="IPR036271">
    <property type="entry name" value="Tet_transcr_reg_TetR-rel_C_sf"/>
</dbReference>
<dbReference type="PRINTS" id="PR00455">
    <property type="entry name" value="HTHTETR"/>
</dbReference>
<dbReference type="EMBL" id="FNPZ01000003">
    <property type="protein sequence ID" value="SDZ31188.1"/>
    <property type="molecule type" value="Genomic_DNA"/>
</dbReference>
<keyword evidence="1 2" id="KW-0238">DNA-binding</keyword>
<dbReference type="STRING" id="381665.SAMN05216554_3201"/>
<dbReference type="Proteomes" id="UP000198891">
    <property type="component" value="Unassembled WGS sequence"/>
</dbReference>
<dbReference type="GO" id="GO:0000976">
    <property type="term" value="F:transcription cis-regulatory region binding"/>
    <property type="evidence" value="ECO:0007669"/>
    <property type="project" value="TreeGrafter"/>
</dbReference>
<dbReference type="AlphaFoldDB" id="A0A1H3S0M5"/>
<dbReference type="InterPro" id="IPR041678">
    <property type="entry name" value="TetR_C_16"/>
</dbReference>
<dbReference type="Pfam" id="PF00440">
    <property type="entry name" value="TetR_N"/>
    <property type="match status" value="1"/>
</dbReference>
<dbReference type="Pfam" id="PF17920">
    <property type="entry name" value="TetR_C_16"/>
    <property type="match status" value="1"/>
</dbReference>
<evidence type="ECO:0000313" key="5">
    <source>
        <dbReference type="Proteomes" id="UP000198891"/>
    </source>
</evidence>
<dbReference type="PANTHER" id="PTHR30055">
    <property type="entry name" value="HTH-TYPE TRANSCRIPTIONAL REGULATOR RUTR"/>
    <property type="match status" value="1"/>
</dbReference>
<dbReference type="PROSITE" id="PS50977">
    <property type="entry name" value="HTH_TETR_2"/>
    <property type="match status" value="1"/>
</dbReference>
<proteinExistence type="predicted"/>
<feature type="domain" description="HTH tetR-type" evidence="3">
    <location>
        <begin position="1"/>
        <end position="56"/>
    </location>
</feature>
<name>A0A1H3S0M5_9MICO</name>
<evidence type="ECO:0000256" key="1">
    <source>
        <dbReference type="ARBA" id="ARBA00023125"/>
    </source>
</evidence>
<dbReference type="Gene3D" id="1.10.10.60">
    <property type="entry name" value="Homeodomain-like"/>
    <property type="match status" value="1"/>
</dbReference>
<dbReference type="PANTHER" id="PTHR30055:SF235">
    <property type="entry name" value="TRANSCRIPTIONAL REGULATORY PROTEIN"/>
    <property type="match status" value="1"/>
</dbReference>
<dbReference type="GO" id="GO:0003700">
    <property type="term" value="F:DNA-binding transcription factor activity"/>
    <property type="evidence" value="ECO:0007669"/>
    <property type="project" value="TreeGrafter"/>
</dbReference>
<feature type="DNA-binding region" description="H-T-H motif" evidence="2">
    <location>
        <begin position="19"/>
        <end position="38"/>
    </location>
</feature>
<organism evidence="4 5">
    <name type="scientific">Herbiconiux ginsengi</name>
    <dbReference type="NCBI Taxonomy" id="381665"/>
    <lineage>
        <taxon>Bacteria</taxon>
        <taxon>Bacillati</taxon>
        <taxon>Actinomycetota</taxon>
        <taxon>Actinomycetes</taxon>
        <taxon>Micrococcales</taxon>
        <taxon>Microbacteriaceae</taxon>
        <taxon>Herbiconiux</taxon>
    </lineage>
</organism>
<keyword evidence="5" id="KW-1185">Reference proteome</keyword>
<accession>A0A1H3S0M5</accession>
<dbReference type="Gene3D" id="1.10.357.10">
    <property type="entry name" value="Tetracycline Repressor, domain 2"/>
    <property type="match status" value="1"/>
</dbReference>
<gene>
    <name evidence="4" type="ORF">SAMN05216554_3201</name>
</gene>
<evidence type="ECO:0000313" key="4">
    <source>
        <dbReference type="EMBL" id="SDZ31188.1"/>
    </source>
</evidence>
<dbReference type="InterPro" id="IPR009057">
    <property type="entry name" value="Homeodomain-like_sf"/>
</dbReference>
<dbReference type="InterPro" id="IPR050109">
    <property type="entry name" value="HTH-type_TetR-like_transc_reg"/>
</dbReference>